<comment type="caution">
    <text evidence="4">The sequence shown here is derived from an EMBL/GenBank/DDBJ whole genome shotgun (WGS) entry which is preliminary data.</text>
</comment>
<keyword evidence="3" id="KW-0732">Signal</keyword>
<organism evidence="4 5">
    <name type="scientific">Actinospica acidithermotolerans</name>
    <dbReference type="NCBI Taxonomy" id="2828514"/>
    <lineage>
        <taxon>Bacteria</taxon>
        <taxon>Bacillati</taxon>
        <taxon>Actinomycetota</taxon>
        <taxon>Actinomycetes</taxon>
        <taxon>Catenulisporales</taxon>
        <taxon>Actinospicaceae</taxon>
        <taxon>Actinospica</taxon>
    </lineage>
</organism>
<dbReference type="InterPro" id="IPR017850">
    <property type="entry name" value="Alkaline_phosphatase_core_sf"/>
</dbReference>
<feature type="signal peptide" evidence="3">
    <location>
        <begin position="1"/>
        <end position="27"/>
    </location>
</feature>
<evidence type="ECO:0000256" key="1">
    <source>
        <dbReference type="ARBA" id="ARBA00022801"/>
    </source>
</evidence>
<dbReference type="AlphaFoldDB" id="A0A941E8Y3"/>
<dbReference type="Pfam" id="PF04185">
    <property type="entry name" value="Phosphoesterase"/>
    <property type="match status" value="1"/>
</dbReference>
<evidence type="ECO:0000256" key="3">
    <source>
        <dbReference type="SAM" id="SignalP"/>
    </source>
</evidence>
<protein>
    <submittedName>
        <fullName evidence="4">Alkaline phosphatase family protein</fullName>
    </submittedName>
</protein>
<feature type="chain" id="PRO_5039161050" evidence="3">
    <location>
        <begin position="28"/>
        <end position="545"/>
    </location>
</feature>
<dbReference type="InterPro" id="IPR007312">
    <property type="entry name" value="Phosphoesterase"/>
</dbReference>
<dbReference type="Proteomes" id="UP000676325">
    <property type="component" value="Unassembled WGS sequence"/>
</dbReference>
<dbReference type="CDD" id="cd16013">
    <property type="entry name" value="AcpA"/>
    <property type="match status" value="1"/>
</dbReference>
<dbReference type="Gene3D" id="3.40.720.10">
    <property type="entry name" value="Alkaline Phosphatase, subunit A"/>
    <property type="match status" value="1"/>
</dbReference>
<keyword evidence="2" id="KW-0843">Virulence</keyword>
<evidence type="ECO:0000256" key="2">
    <source>
        <dbReference type="ARBA" id="ARBA00023026"/>
    </source>
</evidence>
<name>A0A941E8Y3_9ACTN</name>
<dbReference type="GO" id="GO:0042578">
    <property type="term" value="F:phosphoric ester hydrolase activity"/>
    <property type="evidence" value="ECO:0007669"/>
    <property type="project" value="UniProtKB-ARBA"/>
</dbReference>
<evidence type="ECO:0000313" key="4">
    <source>
        <dbReference type="EMBL" id="MBR7826098.1"/>
    </source>
</evidence>
<dbReference type="PANTHER" id="PTHR31956">
    <property type="entry name" value="NON-SPECIFIC PHOSPHOLIPASE C4-RELATED"/>
    <property type="match status" value="1"/>
</dbReference>
<dbReference type="EMBL" id="JAGSOH010000012">
    <property type="protein sequence ID" value="MBR7826098.1"/>
    <property type="molecule type" value="Genomic_DNA"/>
</dbReference>
<dbReference type="RefSeq" id="WP_212517244.1">
    <property type="nucleotide sequence ID" value="NZ_JAGSOH010000012.1"/>
</dbReference>
<accession>A0A941E8Y3</accession>
<evidence type="ECO:0000313" key="5">
    <source>
        <dbReference type="Proteomes" id="UP000676325"/>
    </source>
</evidence>
<reference evidence="4" key="1">
    <citation type="submission" date="2021-04" db="EMBL/GenBank/DDBJ databases">
        <title>Genome based classification of Actinospica acidithermotolerans sp. nov., an actinobacterium isolated from an Indonesian hot spring.</title>
        <authorList>
            <person name="Kusuma A.B."/>
            <person name="Putra K.E."/>
            <person name="Nafisah S."/>
            <person name="Loh J."/>
            <person name="Nouioui I."/>
            <person name="Goodfellow M."/>
        </authorList>
    </citation>
    <scope>NUCLEOTIDE SEQUENCE</scope>
    <source>
        <strain evidence="4">MGRD01-02</strain>
    </source>
</reference>
<sequence>MQAKTKRRAAVTAAAGAVAVGLTFAVAQPSFGSQNAGTITPQSSGSSIVLTGAHAGTTTPIQHVVVLFDENVSFDHYFGTYPNAANTDGTTFHAKANTPTVDGLSTSLLENNPNGVNPSRLNSSQALTCDQDHNDTAEQKAYDMGLADQFPANTGVATCSSPDQGMSGLVMDYYDGNTVTALWNYAQNYAMSDNSYDTTYGPSTPGAINLISGQTYGGTVVDANGNPVTATSTVASPNSSDLGTDIGDMDPYYDDCSKAGNTLKMTGTNIGDLLNAKNVTWGWFQGGFGATTAATSSTKAVCGATHTNIGGATIADYSAHHDPFEYYASTANPHHVAPASEAEVGRNGQANHQYDLSYFYQSIKDGNLPSVSYVKQAEYQDGHAGYSDPLDEQAGIVNTINAIESSKYWSSTAIVIQYDDSDGWYDHAAPPNVNSSADPAVDALDGTGKCGSTARTPLAGEQDRCGYGPRLPELVISPYAKSNFVDHSVTDQTSSLAFIEQNWSTGTISGSLAQYAGSLDSMFDFGKKSARRVLLSPTTGAVLRD</sequence>
<proteinExistence type="predicted"/>
<dbReference type="PANTHER" id="PTHR31956:SF1">
    <property type="entry name" value="NON-SPECIFIC PHOSPHOLIPASE C1"/>
    <property type="match status" value="1"/>
</dbReference>
<gene>
    <name evidence="4" type="ORF">KDK95_07275</name>
</gene>
<keyword evidence="1" id="KW-0378">Hydrolase</keyword>
<keyword evidence="5" id="KW-1185">Reference proteome</keyword>